<keyword evidence="3" id="KW-1185">Reference proteome</keyword>
<organism evidence="2 3">
    <name type="scientific">Amniculicola lignicola CBS 123094</name>
    <dbReference type="NCBI Taxonomy" id="1392246"/>
    <lineage>
        <taxon>Eukaryota</taxon>
        <taxon>Fungi</taxon>
        <taxon>Dikarya</taxon>
        <taxon>Ascomycota</taxon>
        <taxon>Pezizomycotina</taxon>
        <taxon>Dothideomycetes</taxon>
        <taxon>Pleosporomycetidae</taxon>
        <taxon>Pleosporales</taxon>
        <taxon>Amniculicolaceae</taxon>
        <taxon>Amniculicola</taxon>
    </lineage>
</organism>
<evidence type="ECO:0000313" key="3">
    <source>
        <dbReference type="Proteomes" id="UP000799779"/>
    </source>
</evidence>
<reference evidence="2" key="1">
    <citation type="journal article" date="2020" name="Stud. Mycol.">
        <title>101 Dothideomycetes genomes: a test case for predicting lifestyles and emergence of pathogens.</title>
        <authorList>
            <person name="Haridas S."/>
            <person name="Albert R."/>
            <person name="Binder M."/>
            <person name="Bloem J."/>
            <person name="Labutti K."/>
            <person name="Salamov A."/>
            <person name="Andreopoulos B."/>
            <person name="Baker S."/>
            <person name="Barry K."/>
            <person name="Bills G."/>
            <person name="Bluhm B."/>
            <person name="Cannon C."/>
            <person name="Castanera R."/>
            <person name="Culley D."/>
            <person name="Daum C."/>
            <person name="Ezra D."/>
            <person name="Gonzalez J."/>
            <person name="Henrissat B."/>
            <person name="Kuo A."/>
            <person name="Liang C."/>
            <person name="Lipzen A."/>
            <person name="Lutzoni F."/>
            <person name="Magnuson J."/>
            <person name="Mondo S."/>
            <person name="Nolan M."/>
            <person name="Ohm R."/>
            <person name="Pangilinan J."/>
            <person name="Park H.-J."/>
            <person name="Ramirez L."/>
            <person name="Alfaro M."/>
            <person name="Sun H."/>
            <person name="Tritt A."/>
            <person name="Yoshinaga Y."/>
            <person name="Zwiers L.-H."/>
            <person name="Turgeon B."/>
            <person name="Goodwin S."/>
            <person name="Spatafora J."/>
            <person name="Crous P."/>
            <person name="Grigoriev I."/>
        </authorList>
    </citation>
    <scope>NUCLEOTIDE SEQUENCE</scope>
    <source>
        <strain evidence="2">CBS 123094</strain>
    </source>
</reference>
<proteinExistence type="predicted"/>
<accession>A0A6A5W970</accession>
<evidence type="ECO:0000313" key="2">
    <source>
        <dbReference type="EMBL" id="KAF1998453.1"/>
    </source>
</evidence>
<evidence type="ECO:0000256" key="1">
    <source>
        <dbReference type="SAM" id="MobiDB-lite"/>
    </source>
</evidence>
<dbReference type="EMBL" id="ML977604">
    <property type="protein sequence ID" value="KAF1998453.1"/>
    <property type="molecule type" value="Genomic_DNA"/>
</dbReference>
<name>A0A6A5W970_9PLEO</name>
<feature type="region of interest" description="Disordered" evidence="1">
    <location>
        <begin position="152"/>
        <end position="174"/>
    </location>
</feature>
<gene>
    <name evidence="2" type="ORF">P154DRAFT_253770</name>
</gene>
<dbReference type="AlphaFoldDB" id="A0A6A5W970"/>
<dbReference type="Proteomes" id="UP000799779">
    <property type="component" value="Unassembled WGS sequence"/>
</dbReference>
<protein>
    <submittedName>
        <fullName evidence="2">Uncharacterized protein</fullName>
    </submittedName>
</protein>
<sequence>MLPRRGEGEVGAKPLTAIGRSSRITADGRRCSCVLDPTASLAARAFWIAPAHGDVAAACTGSWNCREEALRLSLRNACPPLPHRSRHRQRPAHHRKQRLLRSNRRPACLTARCRRLPLPATCNRCSRECKLVAGADLRIDVVVGGLPPSAGLDVPQAGEAVQAQQTGEAKGSME</sequence>